<gene>
    <name evidence="6" type="ORF">Malapachy_4017</name>
</gene>
<dbReference type="InterPro" id="IPR006282">
    <property type="entry name" value="Thi_PPkinase"/>
</dbReference>
<feature type="domain" description="Thiamin pyrophosphokinase thiamin-binding" evidence="5">
    <location>
        <begin position="190"/>
        <end position="271"/>
    </location>
</feature>
<dbReference type="GO" id="GO:0016301">
    <property type="term" value="F:kinase activity"/>
    <property type="evidence" value="ECO:0007669"/>
    <property type="project" value="UniProtKB-KW"/>
</dbReference>
<dbReference type="SUPFAM" id="SSF63999">
    <property type="entry name" value="Thiamin pyrophosphokinase, catalytic domain"/>
    <property type="match status" value="1"/>
</dbReference>
<keyword evidence="7" id="KW-1185">Reference proteome</keyword>
<dbReference type="FunFam" id="2.60.120.320:FF:000001">
    <property type="entry name" value="Thiamine pyrophosphokinase"/>
    <property type="match status" value="1"/>
</dbReference>
<dbReference type="GO" id="GO:0005524">
    <property type="term" value="F:ATP binding"/>
    <property type="evidence" value="ECO:0007669"/>
    <property type="project" value="UniProtKB-KW"/>
</dbReference>
<evidence type="ECO:0000256" key="2">
    <source>
        <dbReference type="ARBA" id="ARBA00022741"/>
    </source>
</evidence>
<dbReference type="RefSeq" id="XP_017991980.1">
    <property type="nucleotide sequence ID" value="XM_018138473.1"/>
</dbReference>
<comment type="caution">
    <text evidence="6">The sequence shown here is derived from an EMBL/GenBank/DDBJ whole genome shotgun (WGS) entry which is preliminary data.</text>
</comment>
<dbReference type="Pfam" id="PF04265">
    <property type="entry name" value="TPK_B1_binding"/>
    <property type="match status" value="1"/>
</dbReference>
<dbReference type="InterPro" id="IPR036371">
    <property type="entry name" value="TPK_B1-bd_sf"/>
</dbReference>
<dbReference type="GeneID" id="28730349"/>
<sequence>MLWDLSHSLRVSGEETYDLVLLNTPIPEEHAAIFQLLWNHARYRIAADGGANRLFQFMQTHEEELKLPSLICGDLDSIKSHVRASFEAKGVDVQRFPSQYSTDLQKAIQALEEREGSRPLELIIFGGLTGRLDQSAHTLHVLWQLSPGTLIDGMVVPPAEGDECKDGRVRRRARTLVVSDGCITCLLDAGSHTLQHDRRVLGKSCGILPLGVATAHVHTTGLEWNLRMYLVQISLTTDGETSTLGGFLSTSNHLAHDNGDGVVTITTDVPVYWTVELQTDDVLDTAWLHGHKHRA</sequence>
<keyword evidence="4" id="KW-0067">ATP-binding</keyword>
<dbReference type="OrthoDB" id="25149at2759"/>
<dbReference type="Gene3D" id="3.40.50.10240">
    <property type="entry name" value="Thiamin pyrophosphokinase, catalytic domain"/>
    <property type="match status" value="1"/>
</dbReference>
<dbReference type="STRING" id="77020.A0A0M8MM55"/>
<dbReference type="GO" id="GO:0004788">
    <property type="term" value="F:thiamine diphosphokinase activity"/>
    <property type="evidence" value="ECO:0007669"/>
    <property type="project" value="InterPro"/>
</dbReference>
<dbReference type="GO" id="GO:0030975">
    <property type="term" value="F:thiamine binding"/>
    <property type="evidence" value="ECO:0007669"/>
    <property type="project" value="InterPro"/>
</dbReference>
<dbReference type="Gene3D" id="2.60.120.320">
    <property type="entry name" value="Thiamin pyrophosphokinase, thiamin-binding domain"/>
    <property type="match status" value="1"/>
</dbReference>
<evidence type="ECO:0000313" key="6">
    <source>
        <dbReference type="EMBL" id="KOS14348.1"/>
    </source>
</evidence>
<evidence type="ECO:0000256" key="3">
    <source>
        <dbReference type="ARBA" id="ARBA00022777"/>
    </source>
</evidence>
<dbReference type="GO" id="GO:0006772">
    <property type="term" value="P:thiamine metabolic process"/>
    <property type="evidence" value="ECO:0007669"/>
    <property type="project" value="InterPro"/>
</dbReference>
<dbReference type="Proteomes" id="UP000037751">
    <property type="component" value="Unassembled WGS sequence"/>
</dbReference>
<dbReference type="VEuPathDB" id="FungiDB:Malapachy_4017"/>
<protein>
    <submittedName>
        <fullName evidence="6">Thiamin pyrophosphokinase</fullName>
    </submittedName>
</protein>
<dbReference type="Pfam" id="PF04263">
    <property type="entry name" value="TPK_catalytic"/>
    <property type="match status" value="1"/>
</dbReference>
<dbReference type="PANTHER" id="PTHR13622">
    <property type="entry name" value="THIAMIN PYROPHOSPHOKINASE"/>
    <property type="match status" value="1"/>
</dbReference>
<dbReference type="InterPro" id="IPR007371">
    <property type="entry name" value="TPK_catalytic"/>
</dbReference>
<accession>A0A0M8MM55</accession>
<dbReference type="GO" id="GO:0009229">
    <property type="term" value="P:thiamine diphosphate biosynthetic process"/>
    <property type="evidence" value="ECO:0007669"/>
    <property type="project" value="InterPro"/>
</dbReference>
<dbReference type="EMBL" id="LGAV01000004">
    <property type="protein sequence ID" value="KOS14348.1"/>
    <property type="molecule type" value="Genomic_DNA"/>
</dbReference>
<keyword evidence="3 6" id="KW-0418">Kinase</keyword>
<name>A0A0M8MM55_9BASI</name>
<dbReference type="CDD" id="cd07995">
    <property type="entry name" value="TPK"/>
    <property type="match status" value="1"/>
</dbReference>
<reference evidence="6 7" key="1">
    <citation type="submission" date="2015-07" db="EMBL/GenBank/DDBJ databases">
        <title>Draft Genome Sequence of Malassezia furfur CBS1878 and Malassezia pachydermatis CBS1879.</title>
        <authorList>
            <person name="Triana S."/>
            <person name="Ohm R."/>
            <person name="Gonzalez A."/>
            <person name="DeCock H."/>
            <person name="Restrepo S."/>
            <person name="Celis A."/>
        </authorList>
    </citation>
    <scope>NUCLEOTIDE SEQUENCE [LARGE SCALE GENOMIC DNA]</scope>
    <source>
        <strain evidence="6 7">CBS 1879</strain>
    </source>
</reference>
<proteinExistence type="predicted"/>
<evidence type="ECO:0000256" key="1">
    <source>
        <dbReference type="ARBA" id="ARBA00022679"/>
    </source>
</evidence>
<evidence type="ECO:0000256" key="4">
    <source>
        <dbReference type="ARBA" id="ARBA00022840"/>
    </source>
</evidence>
<dbReference type="InterPro" id="IPR007373">
    <property type="entry name" value="Thiamin_PyroPKinase_B1-bd"/>
</dbReference>
<organism evidence="6 7">
    <name type="scientific">Malassezia pachydermatis</name>
    <dbReference type="NCBI Taxonomy" id="77020"/>
    <lineage>
        <taxon>Eukaryota</taxon>
        <taxon>Fungi</taxon>
        <taxon>Dikarya</taxon>
        <taxon>Basidiomycota</taxon>
        <taxon>Ustilaginomycotina</taxon>
        <taxon>Malasseziomycetes</taxon>
        <taxon>Malasseziales</taxon>
        <taxon>Malasseziaceae</taxon>
        <taxon>Malassezia</taxon>
    </lineage>
</organism>
<keyword evidence="1" id="KW-0808">Transferase</keyword>
<evidence type="ECO:0000313" key="7">
    <source>
        <dbReference type="Proteomes" id="UP000037751"/>
    </source>
</evidence>
<dbReference type="PANTHER" id="PTHR13622:SF8">
    <property type="entry name" value="THIAMIN PYROPHOSPHOKINASE 1"/>
    <property type="match status" value="1"/>
</dbReference>
<dbReference type="AlphaFoldDB" id="A0A0M8MM55"/>
<keyword evidence="2" id="KW-0547">Nucleotide-binding</keyword>
<dbReference type="InterPro" id="IPR036759">
    <property type="entry name" value="TPK_catalytic_sf"/>
</dbReference>
<dbReference type="SUPFAM" id="SSF63862">
    <property type="entry name" value="Thiamin pyrophosphokinase, substrate-binding domain"/>
    <property type="match status" value="1"/>
</dbReference>
<dbReference type="SMART" id="SM00983">
    <property type="entry name" value="TPK_B1_binding"/>
    <property type="match status" value="1"/>
</dbReference>
<evidence type="ECO:0000259" key="5">
    <source>
        <dbReference type="SMART" id="SM00983"/>
    </source>
</evidence>